<comment type="caution">
    <text evidence="1">The sequence shown here is derived from an EMBL/GenBank/DDBJ whole genome shotgun (WGS) entry which is preliminary data.</text>
</comment>
<gene>
    <name evidence="1" type="ORF">NDU88_001749</name>
</gene>
<name>A0AAV7Q6V7_PLEWA</name>
<evidence type="ECO:0000313" key="1">
    <source>
        <dbReference type="EMBL" id="KAJ1135309.1"/>
    </source>
</evidence>
<sequence>MLLWAGYHFRNLLGENFCTGGFTPVPQGLLPLPRDQAQTASRLPSLAPTIPLAGRDVVPLLREARFSDTTGGIGRFHCRWRLRHFSQIRAALGLHTEARTARAPARTGCLARTQPPFPDSECRWARELRAKVSRDSREDVIVFISGCCTDPHSKGCRHVVMKSQTEKEAPNLQKVTFTNWKTCLQQKSQAEPVWQQQTRSTCHICISHFHEMCPRSEGPPA</sequence>
<accession>A0AAV7Q6V7</accession>
<reference evidence="1" key="1">
    <citation type="journal article" date="2022" name="bioRxiv">
        <title>Sequencing and chromosome-scale assembly of the giantPleurodeles waltlgenome.</title>
        <authorList>
            <person name="Brown T."/>
            <person name="Elewa A."/>
            <person name="Iarovenko S."/>
            <person name="Subramanian E."/>
            <person name="Araus A.J."/>
            <person name="Petzold A."/>
            <person name="Susuki M."/>
            <person name="Suzuki K.-i.T."/>
            <person name="Hayashi T."/>
            <person name="Toyoda A."/>
            <person name="Oliveira C."/>
            <person name="Osipova E."/>
            <person name="Leigh N.D."/>
            <person name="Simon A."/>
            <person name="Yun M.H."/>
        </authorList>
    </citation>
    <scope>NUCLEOTIDE SEQUENCE</scope>
    <source>
        <strain evidence="1">20211129_DDA</strain>
        <tissue evidence="1">Liver</tissue>
    </source>
</reference>
<proteinExistence type="predicted"/>
<dbReference type="AlphaFoldDB" id="A0AAV7Q6V7"/>
<dbReference type="EMBL" id="JANPWB010000010">
    <property type="protein sequence ID" value="KAJ1135309.1"/>
    <property type="molecule type" value="Genomic_DNA"/>
</dbReference>
<organism evidence="1 2">
    <name type="scientific">Pleurodeles waltl</name>
    <name type="common">Iberian ribbed newt</name>
    <dbReference type="NCBI Taxonomy" id="8319"/>
    <lineage>
        <taxon>Eukaryota</taxon>
        <taxon>Metazoa</taxon>
        <taxon>Chordata</taxon>
        <taxon>Craniata</taxon>
        <taxon>Vertebrata</taxon>
        <taxon>Euteleostomi</taxon>
        <taxon>Amphibia</taxon>
        <taxon>Batrachia</taxon>
        <taxon>Caudata</taxon>
        <taxon>Salamandroidea</taxon>
        <taxon>Salamandridae</taxon>
        <taxon>Pleurodelinae</taxon>
        <taxon>Pleurodeles</taxon>
    </lineage>
</organism>
<dbReference type="Proteomes" id="UP001066276">
    <property type="component" value="Chromosome 6"/>
</dbReference>
<keyword evidence="2" id="KW-1185">Reference proteome</keyword>
<evidence type="ECO:0000313" key="2">
    <source>
        <dbReference type="Proteomes" id="UP001066276"/>
    </source>
</evidence>
<protein>
    <submittedName>
        <fullName evidence="1">Uncharacterized protein</fullName>
    </submittedName>
</protein>